<keyword evidence="3" id="KW-1185">Reference proteome</keyword>
<evidence type="ECO:0000313" key="2">
    <source>
        <dbReference type="EMBL" id="SHJ19177.1"/>
    </source>
</evidence>
<dbReference type="RefSeq" id="WP_073333163.1">
    <property type="nucleotide sequence ID" value="NZ_FQYO01000006.1"/>
</dbReference>
<dbReference type="PANTHER" id="PTHR41521">
    <property type="match status" value="1"/>
</dbReference>
<dbReference type="STRING" id="1447782.SAMN05444417_3119"/>
<dbReference type="OrthoDB" id="9806380at2"/>
<evidence type="ECO:0000259" key="1">
    <source>
        <dbReference type="Pfam" id="PF07045"/>
    </source>
</evidence>
<dbReference type="InterPro" id="IPR010753">
    <property type="entry name" value="DUF1330"/>
</dbReference>
<dbReference type="Gene3D" id="3.30.70.100">
    <property type="match status" value="1"/>
</dbReference>
<dbReference type="InterPro" id="IPR011008">
    <property type="entry name" value="Dimeric_a/b-barrel"/>
</dbReference>
<accession>A0A1M6HAA6</accession>
<dbReference type="AlphaFoldDB" id="A0A1M6HAA6"/>
<dbReference type="SUPFAM" id="SSF54909">
    <property type="entry name" value="Dimeric alpha+beta barrel"/>
    <property type="match status" value="1"/>
</dbReference>
<protein>
    <submittedName>
        <fullName evidence="2">Uncharacterized conserved protein, DUF1330 family</fullName>
    </submittedName>
</protein>
<dbReference type="EMBL" id="FQYO01000006">
    <property type="protein sequence ID" value="SHJ19177.1"/>
    <property type="molecule type" value="Genomic_DNA"/>
</dbReference>
<dbReference type="Pfam" id="PF07045">
    <property type="entry name" value="DUF1330"/>
    <property type="match status" value="1"/>
</dbReference>
<feature type="domain" description="DUF1330" evidence="1">
    <location>
        <begin position="3"/>
        <end position="94"/>
    </location>
</feature>
<evidence type="ECO:0000313" key="3">
    <source>
        <dbReference type="Proteomes" id="UP000184292"/>
    </source>
</evidence>
<proteinExistence type="predicted"/>
<dbReference type="PANTHER" id="PTHR41521:SF4">
    <property type="entry name" value="BLR0684 PROTEIN"/>
    <property type="match status" value="1"/>
</dbReference>
<gene>
    <name evidence="2" type="ORF">SAMN05444417_3119</name>
</gene>
<organism evidence="2 3">
    <name type="scientific">Wenxinia saemankumensis</name>
    <dbReference type="NCBI Taxonomy" id="1447782"/>
    <lineage>
        <taxon>Bacteria</taxon>
        <taxon>Pseudomonadati</taxon>
        <taxon>Pseudomonadota</taxon>
        <taxon>Alphaproteobacteria</taxon>
        <taxon>Rhodobacterales</taxon>
        <taxon>Roseobacteraceae</taxon>
        <taxon>Wenxinia</taxon>
    </lineage>
</organism>
<reference evidence="2 3" key="1">
    <citation type="submission" date="2016-11" db="EMBL/GenBank/DDBJ databases">
        <authorList>
            <person name="Jaros S."/>
            <person name="Januszkiewicz K."/>
            <person name="Wedrychowicz H."/>
        </authorList>
    </citation>
    <scope>NUCLEOTIDE SEQUENCE [LARGE SCALE GENOMIC DNA]</scope>
    <source>
        <strain evidence="2 3">DSM 100565</strain>
    </source>
</reference>
<dbReference type="Proteomes" id="UP000184292">
    <property type="component" value="Unassembled WGS sequence"/>
</dbReference>
<sequence>MPKGYIIGHITVTDPDGYPEYVRRDTPILKSHGARFIVRGGRSETREGAAQDRHVVIEFDSFEAAKAAYEDPDYQEVAEIRRRCADSTIILVKGHDE</sequence>
<name>A0A1M6HAA6_9RHOB</name>